<evidence type="ECO:0000313" key="3">
    <source>
        <dbReference type="Proteomes" id="UP000822688"/>
    </source>
</evidence>
<protein>
    <submittedName>
        <fullName evidence="2">Uncharacterized protein</fullName>
    </submittedName>
</protein>
<feature type="compositionally biased region" description="Basic and acidic residues" evidence="1">
    <location>
        <begin position="61"/>
        <end position="75"/>
    </location>
</feature>
<feature type="region of interest" description="Disordered" evidence="1">
    <location>
        <begin position="46"/>
        <end position="75"/>
    </location>
</feature>
<organism evidence="2 3">
    <name type="scientific">Ceratodon purpureus</name>
    <name type="common">Fire moss</name>
    <name type="synonym">Dicranum purpureum</name>
    <dbReference type="NCBI Taxonomy" id="3225"/>
    <lineage>
        <taxon>Eukaryota</taxon>
        <taxon>Viridiplantae</taxon>
        <taxon>Streptophyta</taxon>
        <taxon>Embryophyta</taxon>
        <taxon>Bryophyta</taxon>
        <taxon>Bryophytina</taxon>
        <taxon>Bryopsida</taxon>
        <taxon>Dicranidae</taxon>
        <taxon>Pseudoditrichales</taxon>
        <taxon>Ditrichaceae</taxon>
        <taxon>Ceratodon</taxon>
    </lineage>
</organism>
<name>A0A8T0G5P0_CERPU</name>
<accession>A0A8T0G5P0</accession>
<comment type="caution">
    <text evidence="2">The sequence shown here is derived from an EMBL/GenBank/DDBJ whole genome shotgun (WGS) entry which is preliminary data.</text>
</comment>
<evidence type="ECO:0000313" key="2">
    <source>
        <dbReference type="EMBL" id="KAG0554380.1"/>
    </source>
</evidence>
<proteinExistence type="predicted"/>
<dbReference type="EMBL" id="CM026433">
    <property type="protein sequence ID" value="KAG0554380.1"/>
    <property type="molecule type" value="Genomic_DNA"/>
</dbReference>
<keyword evidence="3" id="KW-1185">Reference proteome</keyword>
<dbReference type="Proteomes" id="UP000822688">
    <property type="component" value="Chromosome 12"/>
</dbReference>
<sequence>MALLLLQLPPHPWVQSQTPLPRLLPPSRTLKLQTLILVYSSSSRFLLSSPSSTLQNPCLRGPEDSYNREKEKGKE</sequence>
<reference evidence="2" key="1">
    <citation type="submission" date="2020-06" db="EMBL/GenBank/DDBJ databases">
        <title>WGS assembly of Ceratodon purpureus strain R40.</title>
        <authorList>
            <person name="Carey S.B."/>
            <person name="Jenkins J."/>
            <person name="Shu S."/>
            <person name="Lovell J.T."/>
            <person name="Sreedasyam A."/>
            <person name="Maumus F."/>
            <person name="Tiley G.P."/>
            <person name="Fernandez-Pozo N."/>
            <person name="Barry K."/>
            <person name="Chen C."/>
            <person name="Wang M."/>
            <person name="Lipzen A."/>
            <person name="Daum C."/>
            <person name="Saski C.A."/>
            <person name="Payton A.C."/>
            <person name="Mcbreen J.C."/>
            <person name="Conrad R.E."/>
            <person name="Kollar L.M."/>
            <person name="Olsson S."/>
            <person name="Huttunen S."/>
            <person name="Landis J.B."/>
            <person name="Wickett N.J."/>
            <person name="Johnson M.G."/>
            <person name="Rensing S.A."/>
            <person name="Grimwood J."/>
            <person name="Schmutz J."/>
            <person name="Mcdaniel S.F."/>
        </authorList>
    </citation>
    <scope>NUCLEOTIDE SEQUENCE</scope>
    <source>
        <strain evidence="2">R40</strain>
    </source>
</reference>
<evidence type="ECO:0000256" key="1">
    <source>
        <dbReference type="SAM" id="MobiDB-lite"/>
    </source>
</evidence>
<dbReference type="AlphaFoldDB" id="A0A8T0G5P0"/>
<gene>
    <name evidence="2" type="ORF">KC19_12G086900</name>
</gene>